<accession>T1F2A8</accession>
<proteinExistence type="predicted"/>
<dbReference type="GeneID" id="20202958"/>
<dbReference type="Proteomes" id="UP000015101">
    <property type="component" value="Unassembled WGS sequence"/>
</dbReference>
<evidence type="ECO:0000313" key="1">
    <source>
        <dbReference type="EMBL" id="ESO08034.1"/>
    </source>
</evidence>
<dbReference type="InParanoid" id="T1F2A8"/>
<dbReference type="AlphaFoldDB" id="T1F2A8"/>
<reference evidence="3" key="1">
    <citation type="submission" date="2012-12" db="EMBL/GenBank/DDBJ databases">
        <authorList>
            <person name="Hellsten U."/>
            <person name="Grimwood J."/>
            <person name="Chapman J.A."/>
            <person name="Shapiro H."/>
            <person name="Aerts A."/>
            <person name="Otillar R.P."/>
            <person name="Terry A.Y."/>
            <person name="Boore J.L."/>
            <person name="Simakov O."/>
            <person name="Marletaz F."/>
            <person name="Cho S.-J."/>
            <person name="Edsinger-Gonzales E."/>
            <person name="Havlak P."/>
            <person name="Kuo D.-H."/>
            <person name="Larsson T."/>
            <person name="Lv J."/>
            <person name="Arendt D."/>
            <person name="Savage R."/>
            <person name="Osoegawa K."/>
            <person name="de Jong P."/>
            <person name="Lindberg D.R."/>
            <person name="Seaver E.C."/>
            <person name="Weisblat D.A."/>
            <person name="Putnam N.H."/>
            <person name="Grigoriev I.V."/>
            <person name="Rokhsar D.S."/>
        </authorList>
    </citation>
    <scope>NUCLEOTIDE SEQUENCE</scope>
</reference>
<protein>
    <submittedName>
        <fullName evidence="1 2">Uncharacterized protein</fullName>
    </submittedName>
</protein>
<evidence type="ECO:0000313" key="2">
    <source>
        <dbReference type="EnsemblMetazoa" id="HelroP169758"/>
    </source>
</evidence>
<dbReference type="EMBL" id="AMQM01003379">
    <property type="status" value="NOT_ANNOTATED_CDS"/>
    <property type="molecule type" value="Genomic_DNA"/>
</dbReference>
<dbReference type="HOGENOM" id="CLU_1273461_0_0_1"/>
<dbReference type="CTD" id="20202958"/>
<dbReference type="EnsemblMetazoa" id="HelroT169758">
    <property type="protein sequence ID" value="HelroP169758"/>
    <property type="gene ID" value="HelroG169758"/>
</dbReference>
<reference evidence="1 3" key="2">
    <citation type="journal article" date="2013" name="Nature">
        <title>Insights into bilaterian evolution from three spiralian genomes.</title>
        <authorList>
            <person name="Simakov O."/>
            <person name="Marletaz F."/>
            <person name="Cho S.J."/>
            <person name="Edsinger-Gonzales E."/>
            <person name="Havlak P."/>
            <person name="Hellsten U."/>
            <person name="Kuo D.H."/>
            <person name="Larsson T."/>
            <person name="Lv J."/>
            <person name="Arendt D."/>
            <person name="Savage R."/>
            <person name="Osoegawa K."/>
            <person name="de Jong P."/>
            <person name="Grimwood J."/>
            <person name="Chapman J.A."/>
            <person name="Shapiro H."/>
            <person name="Aerts A."/>
            <person name="Otillar R.P."/>
            <person name="Terry A.Y."/>
            <person name="Boore J.L."/>
            <person name="Grigoriev I.V."/>
            <person name="Lindberg D.R."/>
            <person name="Seaver E.C."/>
            <person name="Weisblat D.A."/>
            <person name="Putnam N.H."/>
            <person name="Rokhsar D.S."/>
        </authorList>
    </citation>
    <scope>NUCLEOTIDE SEQUENCE</scope>
</reference>
<gene>
    <name evidence="2" type="primary">20202958</name>
    <name evidence="1" type="ORF">HELRODRAFT_169758</name>
</gene>
<keyword evidence="3" id="KW-1185">Reference proteome</keyword>
<dbReference type="OrthoDB" id="10231460at2759"/>
<evidence type="ECO:0000313" key="3">
    <source>
        <dbReference type="Proteomes" id="UP000015101"/>
    </source>
</evidence>
<dbReference type="EMBL" id="KB096134">
    <property type="protein sequence ID" value="ESO08034.1"/>
    <property type="molecule type" value="Genomic_DNA"/>
</dbReference>
<reference evidence="2" key="3">
    <citation type="submission" date="2015-06" db="UniProtKB">
        <authorList>
            <consortium name="EnsemblMetazoa"/>
        </authorList>
    </citation>
    <scope>IDENTIFICATION</scope>
</reference>
<dbReference type="RefSeq" id="XP_009013823.1">
    <property type="nucleotide sequence ID" value="XM_009015575.1"/>
</dbReference>
<name>T1F2A8_HELRO</name>
<sequence length="217" mass="24490">MVSLLHHSKLSIKEIDDFIDDVGIVEDTSIFEAANEIVQQLQSTASFAFSDPADGEACTIYYMSGAVAHSVLHTTRCDDCKEILVDDESICVDVHHLKEQVFFNDVNRGALIKPSEYLFMTCIDCWKIFAGMKQSEAIMKNVLTSSNQKSLFCKIVDMLVIEDAIIIDNNYCVKSHDVKRMIAERFFNCLTKNFVKSVNENINGSSLSKKRKLTKLN</sequence>
<organism evidence="2 3">
    <name type="scientific">Helobdella robusta</name>
    <name type="common">Californian leech</name>
    <dbReference type="NCBI Taxonomy" id="6412"/>
    <lineage>
        <taxon>Eukaryota</taxon>
        <taxon>Metazoa</taxon>
        <taxon>Spiralia</taxon>
        <taxon>Lophotrochozoa</taxon>
        <taxon>Annelida</taxon>
        <taxon>Clitellata</taxon>
        <taxon>Hirudinea</taxon>
        <taxon>Rhynchobdellida</taxon>
        <taxon>Glossiphoniidae</taxon>
        <taxon>Helobdella</taxon>
    </lineage>
</organism>
<dbReference type="KEGG" id="hro:HELRODRAFT_169758"/>